<keyword evidence="4" id="KW-1185">Reference proteome</keyword>
<reference evidence="3" key="3">
    <citation type="submission" date="2023-05" db="EMBL/GenBank/DDBJ databases">
        <authorList>
            <person name="Smith C.H."/>
        </authorList>
    </citation>
    <scope>NUCLEOTIDE SEQUENCE</scope>
    <source>
        <strain evidence="3">CHS0354</strain>
        <tissue evidence="3">Mantle</tissue>
    </source>
</reference>
<dbReference type="PROSITE" id="PS00018">
    <property type="entry name" value="EF_HAND_1"/>
    <property type="match status" value="2"/>
</dbReference>
<name>A0AAE0TH74_9BIVA</name>
<dbReference type="InterPro" id="IPR018247">
    <property type="entry name" value="EF_Hand_1_Ca_BS"/>
</dbReference>
<dbReference type="Proteomes" id="UP001195483">
    <property type="component" value="Unassembled WGS sequence"/>
</dbReference>
<dbReference type="InterPro" id="IPR002048">
    <property type="entry name" value="EF_hand_dom"/>
</dbReference>
<gene>
    <name evidence="3" type="ORF">CHS0354_039933</name>
</gene>
<evidence type="ECO:0000259" key="2">
    <source>
        <dbReference type="PROSITE" id="PS50222"/>
    </source>
</evidence>
<evidence type="ECO:0000256" key="1">
    <source>
        <dbReference type="ARBA" id="ARBA00022837"/>
    </source>
</evidence>
<dbReference type="SMART" id="SM00368">
    <property type="entry name" value="LRR_RI"/>
    <property type="match status" value="8"/>
</dbReference>
<proteinExistence type="predicted"/>
<dbReference type="GO" id="GO:0005509">
    <property type="term" value="F:calcium ion binding"/>
    <property type="evidence" value="ECO:0007669"/>
    <property type="project" value="InterPro"/>
</dbReference>
<reference evidence="3" key="1">
    <citation type="journal article" date="2021" name="Genome Biol. Evol.">
        <title>A High-Quality Reference Genome for a Parasitic Bivalve with Doubly Uniparental Inheritance (Bivalvia: Unionida).</title>
        <authorList>
            <person name="Smith C.H."/>
        </authorList>
    </citation>
    <scope>NUCLEOTIDE SEQUENCE</scope>
    <source>
        <strain evidence="3">CHS0354</strain>
    </source>
</reference>
<sequence length="632" mass="71633">MASDNKGHFSTTSIRELFSFDSTTDEIKEIPMFDIWRLIKRPHTTVDPYTLVAKYRLARGHVKRTRIAERRKVVSRRKKRESEVKTESDRAETALSFETALTDGDEHVSTEEYDFDVEDDAEHVSKLSHTQLLYLKGCKEMKVNPSSYTLKALNTDRVSMPHHSIGPLGTKALALALVGNSDVQTINLTDNDIGVKGAEYIAEIFQENNFVKELMLGENMLGAQGVQFIVDAIKKHDCIHKLDLSGNGLKEYDAEIIKPLIEDTTNLKHLLLAHNEFREHGGEIIADALLWNDTMESLDLSWNHLRLNGAVAIAEALQENSSLKKINLAWNGFYMDGCKALSRALEDNSTLLELDLTCNRINKDCLEKLIYGLRRNTTLKVLRLGLNPITPAGANIILSLLKEKKDSGITELDLTGQLVEKSFVSMLNEIQSQRNIKVIYGSVRGQDAEKEDDEKALVDENPIIVLMEFGKLMGFRLMDLFSILDKDGSKSLDHDEIRHGLRLVNIPLSDDSIDVLINKLDVDGDGEIDFGELIAAQMEHRRKMSFFYAAKEDEESLEDTEIGRVRLKLQRLMAKKLADNPEFKRQSRMLLEQMGLDVAVEFEKQKRDFDEIQTHLQEKAKKEMIEEADGSN</sequence>
<dbReference type="Pfam" id="PF13516">
    <property type="entry name" value="LRR_6"/>
    <property type="match status" value="4"/>
</dbReference>
<dbReference type="CDD" id="cd00051">
    <property type="entry name" value="EFh"/>
    <property type="match status" value="1"/>
</dbReference>
<keyword evidence="1" id="KW-0106">Calcium</keyword>
<dbReference type="AlphaFoldDB" id="A0AAE0TH74"/>
<accession>A0AAE0TH74</accession>
<dbReference type="InterPro" id="IPR052394">
    <property type="entry name" value="LRR-containing"/>
</dbReference>
<dbReference type="SMART" id="SM00054">
    <property type="entry name" value="EFh"/>
    <property type="match status" value="2"/>
</dbReference>
<feature type="domain" description="EF-hand" evidence="2">
    <location>
        <begin position="472"/>
        <end position="507"/>
    </location>
</feature>
<dbReference type="PROSITE" id="PS50222">
    <property type="entry name" value="EF_HAND_2"/>
    <property type="match status" value="2"/>
</dbReference>
<comment type="caution">
    <text evidence="3">The sequence shown here is derived from an EMBL/GenBank/DDBJ whole genome shotgun (WGS) entry which is preliminary data.</text>
</comment>
<protein>
    <recommendedName>
        <fullName evidence="2">EF-hand domain-containing protein</fullName>
    </recommendedName>
</protein>
<feature type="domain" description="EF-hand" evidence="2">
    <location>
        <begin position="508"/>
        <end position="543"/>
    </location>
</feature>
<reference evidence="3" key="2">
    <citation type="journal article" date="2021" name="Genome Biol. Evol.">
        <title>Developing a high-quality reference genome for a parasitic bivalve with doubly uniparental inheritance (Bivalvia: Unionida).</title>
        <authorList>
            <person name="Smith C.H."/>
        </authorList>
    </citation>
    <scope>NUCLEOTIDE SEQUENCE</scope>
    <source>
        <strain evidence="3">CHS0354</strain>
        <tissue evidence="3">Mantle</tissue>
    </source>
</reference>
<dbReference type="Gene3D" id="1.10.238.10">
    <property type="entry name" value="EF-hand"/>
    <property type="match status" value="1"/>
</dbReference>
<evidence type="ECO:0000313" key="3">
    <source>
        <dbReference type="EMBL" id="KAK3610151.1"/>
    </source>
</evidence>
<dbReference type="InterPro" id="IPR001611">
    <property type="entry name" value="Leu-rich_rpt"/>
</dbReference>
<dbReference type="PANTHER" id="PTHR24114:SF50">
    <property type="entry name" value="RNI-LIKE PROTEIN"/>
    <property type="match status" value="1"/>
</dbReference>
<dbReference type="EMBL" id="JAEAOA010002325">
    <property type="protein sequence ID" value="KAK3610151.1"/>
    <property type="molecule type" value="Genomic_DNA"/>
</dbReference>
<dbReference type="InterPro" id="IPR032675">
    <property type="entry name" value="LRR_dom_sf"/>
</dbReference>
<dbReference type="Gene3D" id="3.80.10.10">
    <property type="entry name" value="Ribonuclease Inhibitor"/>
    <property type="match status" value="3"/>
</dbReference>
<dbReference type="PANTHER" id="PTHR24114">
    <property type="entry name" value="LEUCINE RICH REPEAT FAMILY PROTEIN"/>
    <property type="match status" value="1"/>
</dbReference>
<evidence type="ECO:0000313" key="4">
    <source>
        <dbReference type="Proteomes" id="UP001195483"/>
    </source>
</evidence>
<dbReference type="Pfam" id="PF13499">
    <property type="entry name" value="EF-hand_7"/>
    <property type="match status" value="1"/>
</dbReference>
<organism evidence="3 4">
    <name type="scientific">Potamilus streckersoni</name>
    <dbReference type="NCBI Taxonomy" id="2493646"/>
    <lineage>
        <taxon>Eukaryota</taxon>
        <taxon>Metazoa</taxon>
        <taxon>Spiralia</taxon>
        <taxon>Lophotrochozoa</taxon>
        <taxon>Mollusca</taxon>
        <taxon>Bivalvia</taxon>
        <taxon>Autobranchia</taxon>
        <taxon>Heteroconchia</taxon>
        <taxon>Palaeoheterodonta</taxon>
        <taxon>Unionida</taxon>
        <taxon>Unionoidea</taxon>
        <taxon>Unionidae</taxon>
        <taxon>Ambleminae</taxon>
        <taxon>Lampsilini</taxon>
        <taxon>Potamilus</taxon>
    </lineage>
</organism>
<dbReference type="SUPFAM" id="SSF52047">
    <property type="entry name" value="RNI-like"/>
    <property type="match status" value="1"/>
</dbReference>
<dbReference type="InterPro" id="IPR011992">
    <property type="entry name" value="EF-hand-dom_pair"/>
</dbReference>
<dbReference type="SUPFAM" id="SSF47473">
    <property type="entry name" value="EF-hand"/>
    <property type="match status" value="1"/>
</dbReference>